<evidence type="ECO:0000313" key="3">
    <source>
        <dbReference type="Proteomes" id="UP001524435"/>
    </source>
</evidence>
<evidence type="ECO:0008006" key="4">
    <source>
        <dbReference type="Google" id="ProtNLM"/>
    </source>
</evidence>
<keyword evidence="1" id="KW-0812">Transmembrane</keyword>
<reference evidence="2 3" key="1">
    <citation type="submission" date="2022-06" db="EMBL/GenBank/DDBJ databases">
        <title>Isolation of gut microbiota from human fecal samples.</title>
        <authorList>
            <person name="Pamer E.G."/>
            <person name="Barat B."/>
            <person name="Waligurski E."/>
            <person name="Medina S."/>
            <person name="Paddock L."/>
            <person name="Mostad J."/>
        </authorList>
    </citation>
    <scope>NUCLEOTIDE SEQUENCE [LARGE SCALE GENOMIC DNA]</scope>
    <source>
        <strain evidence="2 3">DFI.6.1</strain>
    </source>
</reference>
<accession>A0ABT1SJI6</accession>
<organism evidence="2 3">
    <name type="scientific">Massilicoli timonensis</name>
    <dbReference type="NCBI Taxonomy" id="2015901"/>
    <lineage>
        <taxon>Bacteria</taxon>
        <taxon>Bacillati</taxon>
        <taxon>Bacillota</taxon>
        <taxon>Erysipelotrichia</taxon>
        <taxon>Erysipelotrichales</taxon>
        <taxon>Erysipelotrichaceae</taxon>
        <taxon>Massilicoli</taxon>
    </lineage>
</organism>
<keyword evidence="1" id="KW-1133">Transmembrane helix</keyword>
<gene>
    <name evidence="2" type="ORF">NE663_03745</name>
</gene>
<keyword evidence="3" id="KW-1185">Reference proteome</keyword>
<comment type="caution">
    <text evidence="2">The sequence shown here is derived from an EMBL/GenBank/DDBJ whole genome shotgun (WGS) entry which is preliminary data.</text>
</comment>
<feature type="transmembrane region" description="Helical" evidence="1">
    <location>
        <begin position="6"/>
        <end position="30"/>
    </location>
</feature>
<dbReference type="RefSeq" id="WP_256197518.1">
    <property type="nucleotide sequence ID" value="NZ_CALVCM010000004.1"/>
</dbReference>
<evidence type="ECO:0000256" key="1">
    <source>
        <dbReference type="SAM" id="Phobius"/>
    </source>
</evidence>
<dbReference type="Proteomes" id="UP001524435">
    <property type="component" value="Unassembled WGS sequence"/>
</dbReference>
<sequence length="112" mass="12722">MTVENWIDLLIPVIGIIVAAVSAAFTYYFAKKQQISADENRLKEKHYLNYTEAVSNIVISDNSDKARDQLADAQNQLLLVGSADVVARLMIFHDYINPQIQTILCQRNMTNY</sequence>
<protein>
    <recommendedName>
        <fullName evidence="4">Bacteriophage protein</fullName>
    </recommendedName>
</protein>
<name>A0ABT1SJI6_9FIRM</name>
<dbReference type="EMBL" id="JANGCH010000003">
    <property type="protein sequence ID" value="MCQ5121370.1"/>
    <property type="molecule type" value="Genomic_DNA"/>
</dbReference>
<evidence type="ECO:0000313" key="2">
    <source>
        <dbReference type="EMBL" id="MCQ5121370.1"/>
    </source>
</evidence>
<keyword evidence="1" id="KW-0472">Membrane</keyword>
<proteinExistence type="predicted"/>